<evidence type="ECO:0000256" key="1">
    <source>
        <dbReference type="SAM" id="Phobius"/>
    </source>
</evidence>
<dbReference type="EMBL" id="CAEZSE010000073">
    <property type="protein sequence ID" value="CAB4534655.1"/>
    <property type="molecule type" value="Genomic_DNA"/>
</dbReference>
<evidence type="ECO:0000313" key="3">
    <source>
        <dbReference type="EMBL" id="CAB4534655.1"/>
    </source>
</evidence>
<dbReference type="InterPro" id="IPR036249">
    <property type="entry name" value="Thioredoxin-like_sf"/>
</dbReference>
<gene>
    <name evidence="3" type="ORF">UFOPK1353_00570</name>
</gene>
<dbReference type="PANTHER" id="PTHR42852">
    <property type="entry name" value="THIOL:DISULFIDE INTERCHANGE PROTEIN DSBE"/>
    <property type="match status" value="1"/>
</dbReference>
<sequence>MNSRKINSSGSSKTFWLIGGIVAAIAVMAIVAIASQSGTKEVAQGVDEFHAVEVSGDVLPAYADGAPDKAIGMTAPVLTGAGFTGNKIVTSPGAPTLLMFLAHWCPHCQREVPLLVKWNQDGLVPSGVDVIAVATSTDPASPNFPPSEWLAREEFPALWPVMADSAEKTAANAMGVSGFPFFVLLDSSGKVAFRGSGEIEMKVLTDIINKTLGV</sequence>
<dbReference type="AlphaFoldDB" id="A0A6J6B723"/>
<dbReference type="InterPro" id="IPR013740">
    <property type="entry name" value="Redoxin"/>
</dbReference>
<keyword evidence="1" id="KW-0812">Transmembrane</keyword>
<reference evidence="3" key="1">
    <citation type="submission" date="2020-05" db="EMBL/GenBank/DDBJ databases">
        <authorList>
            <person name="Chiriac C."/>
            <person name="Salcher M."/>
            <person name="Ghai R."/>
            <person name="Kavagutti S V."/>
        </authorList>
    </citation>
    <scope>NUCLEOTIDE SEQUENCE</scope>
</reference>
<evidence type="ECO:0000259" key="2">
    <source>
        <dbReference type="PROSITE" id="PS51352"/>
    </source>
</evidence>
<name>A0A6J6B723_9ZZZZ</name>
<feature type="domain" description="Thioredoxin" evidence="2">
    <location>
        <begin position="69"/>
        <end position="213"/>
    </location>
</feature>
<keyword evidence="1" id="KW-0472">Membrane</keyword>
<organism evidence="3">
    <name type="scientific">freshwater metagenome</name>
    <dbReference type="NCBI Taxonomy" id="449393"/>
    <lineage>
        <taxon>unclassified sequences</taxon>
        <taxon>metagenomes</taxon>
        <taxon>ecological metagenomes</taxon>
    </lineage>
</organism>
<dbReference type="InterPro" id="IPR050553">
    <property type="entry name" value="Thioredoxin_ResA/DsbE_sf"/>
</dbReference>
<dbReference type="InterPro" id="IPR013766">
    <property type="entry name" value="Thioredoxin_domain"/>
</dbReference>
<keyword evidence="1" id="KW-1133">Transmembrane helix</keyword>
<protein>
    <submittedName>
        <fullName evidence="3">Unannotated protein</fullName>
    </submittedName>
</protein>
<dbReference type="PROSITE" id="PS51352">
    <property type="entry name" value="THIOREDOXIN_2"/>
    <property type="match status" value="1"/>
</dbReference>
<dbReference type="SUPFAM" id="SSF52833">
    <property type="entry name" value="Thioredoxin-like"/>
    <property type="match status" value="1"/>
</dbReference>
<accession>A0A6J6B723</accession>
<feature type="transmembrane region" description="Helical" evidence="1">
    <location>
        <begin position="15"/>
        <end position="34"/>
    </location>
</feature>
<proteinExistence type="predicted"/>
<dbReference type="CDD" id="cd02966">
    <property type="entry name" value="TlpA_like_family"/>
    <property type="match status" value="1"/>
</dbReference>
<dbReference type="GO" id="GO:0016491">
    <property type="term" value="F:oxidoreductase activity"/>
    <property type="evidence" value="ECO:0007669"/>
    <property type="project" value="InterPro"/>
</dbReference>
<dbReference type="Gene3D" id="3.40.30.10">
    <property type="entry name" value="Glutaredoxin"/>
    <property type="match status" value="1"/>
</dbReference>
<dbReference type="Pfam" id="PF08534">
    <property type="entry name" value="Redoxin"/>
    <property type="match status" value="1"/>
</dbReference>